<sequence length="204" mass="24023">MQEIETVLFDLGGVLVNWDPRHLYRKIFTDSSEMEYFLAEICHPHWNFLHDKAALEFENSIPDLQHRHPKYHDQIAAWRDRWPEMLAGSIGGTERVLEDLKHQNKVRLYALTNWSHQTWPHALAKFPFLQNFEGILVSGQEKLAKPDPRIFDLAASRFGFDPKTTLFIDDVEKNIQQAREMGFATHWFRDPAKLRKDLMDRGIL</sequence>
<accession>A0A1Y2KWP1</accession>
<dbReference type="OrthoDB" id="9807742at2"/>
<keyword evidence="1" id="KW-0378">Hydrolase</keyword>
<dbReference type="Proteomes" id="UP000193391">
    <property type="component" value="Unassembled WGS sequence"/>
</dbReference>
<dbReference type="InterPro" id="IPR036412">
    <property type="entry name" value="HAD-like_sf"/>
</dbReference>
<comment type="caution">
    <text evidence="1">The sequence shown here is derived from an EMBL/GenBank/DDBJ whole genome shotgun (WGS) entry which is preliminary data.</text>
</comment>
<evidence type="ECO:0000313" key="1">
    <source>
        <dbReference type="EMBL" id="OSQ36609.1"/>
    </source>
</evidence>
<keyword evidence="2" id="KW-1185">Reference proteome</keyword>
<dbReference type="RefSeq" id="WP_085585039.1">
    <property type="nucleotide sequence ID" value="NZ_JFKA01000010.1"/>
</dbReference>
<gene>
    <name evidence="1" type="ORF">TMES_17770</name>
</gene>
<dbReference type="SFLD" id="SFLDS00003">
    <property type="entry name" value="Haloacid_Dehalogenase"/>
    <property type="match status" value="1"/>
</dbReference>
<dbReference type="STRING" id="1293891.TMES_17770"/>
<protein>
    <submittedName>
        <fullName evidence="1">HAD family hydrolase</fullName>
    </submittedName>
</protein>
<dbReference type="PANTHER" id="PTHR43611">
    <property type="entry name" value="ALPHA-D-GLUCOSE 1-PHOSPHATE PHOSPHATASE"/>
    <property type="match status" value="1"/>
</dbReference>
<dbReference type="PRINTS" id="PR00413">
    <property type="entry name" value="HADHALOGNASE"/>
</dbReference>
<organism evidence="1 2">
    <name type="scientific">Thalassospira mesophila</name>
    <dbReference type="NCBI Taxonomy" id="1293891"/>
    <lineage>
        <taxon>Bacteria</taxon>
        <taxon>Pseudomonadati</taxon>
        <taxon>Pseudomonadota</taxon>
        <taxon>Alphaproteobacteria</taxon>
        <taxon>Rhodospirillales</taxon>
        <taxon>Thalassospiraceae</taxon>
        <taxon>Thalassospira</taxon>
    </lineage>
</organism>
<dbReference type="EMBL" id="JFKA01000010">
    <property type="protein sequence ID" value="OSQ36609.1"/>
    <property type="molecule type" value="Genomic_DNA"/>
</dbReference>
<dbReference type="InterPro" id="IPR023198">
    <property type="entry name" value="PGP-like_dom2"/>
</dbReference>
<dbReference type="CDD" id="cd02603">
    <property type="entry name" value="HAD_sEH-N_like"/>
    <property type="match status" value="1"/>
</dbReference>
<name>A0A1Y2KWP1_9PROT</name>
<dbReference type="Pfam" id="PF00702">
    <property type="entry name" value="Hydrolase"/>
    <property type="match status" value="1"/>
</dbReference>
<dbReference type="AlphaFoldDB" id="A0A1Y2KWP1"/>
<reference evidence="1 2" key="1">
    <citation type="submission" date="2014-03" db="EMBL/GenBank/DDBJ databases">
        <title>The draft genome sequence of Thalassospira mesophila JCM 18969.</title>
        <authorList>
            <person name="Lai Q."/>
            <person name="Shao Z."/>
        </authorList>
    </citation>
    <scope>NUCLEOTIDE SEQUENCE [LARGE SCALE GENOMIC DNA]</scope>
    <source>
        <strain evidence="1 2">JCM 18969</strain>
    </source>
</reference>
<dbReference type="SFLD" id="SFLDG01129">
    <property type="entry name" value="C1.5:_HAD__Beta-PGM__Phosphata"/>
    <property type="match status" value="1"/>
</dbReference>
<dbReference type="Gene3D" id="3.40.50.1000">
    <property type="entry name" value="HAD superfamily/HAD-like"/>
    <property type="match status" value="1"/>
</dbReference>
<dbReference type="NCBIfam" id="TIGR01509">
    <property type="entry name" value="HAD-SF-IA-v3"/>
    <property type="match status" value="1"/>
</dbReference>
<dbReference type="InterPro" id="IPR006439">
    <property type="entry name" value="HAD-SF_hydro_IA"/>
</dbReference>
<dbReference type="Gene3D" id="1.10.150.240">
    <property type="entry name" value="Putative phosphatase, domain 2"/>
    <property type="match status" value="1"/>
</dbReference>
<proteinExistence type="predicted"/>
<dbReference type="InterPro" id="IPR023214">
    <property type="entry name" value="HAD_sf"/>
</dbReference>
<dbReference type="GO" id="GO:0016787">
    <property type="term" value="F:hydrolase activity"/>
    <property type="evidence" value="ECO:0007669"/>
    <property type="project" value="UniProtKB-KW"/>
</dbReference>
<dbReference type="PANTHER" id="PTHR43611:SF3">
    <property type="entry name" value="FLAVIN MONONUCLEOTIDE HYDROLASE 1, CHLOROPLATIC"/>
    <property type="match status" value="1"/>
</dbReference>
<dbReference type="SUPFAM" id="SSF56784">
    <property type="entry name" value="HAD-like"/>
    <property type="match status" value="1"/>
</dbReference>
<evidence type="ECO:0000313" key="2">
    <source>
        <dbReference type="Proteomes" id="UP000193391"/>
    </source>
</evidence>